<feature type="compositionally biased region" description="Pro residues" evidence="4">
    <location>
        <begin position="73"/>
        <end position="196"/>
    </location>
</feature>
<accession>A0A015MEY0</accession>
<dbReference type="OrthoDB" id="3223806at2759"/>
<dbReference type="AlphaFoldDB" id="A0A015MEY0"/>
<gene>
    <name evidence="6" type="ORF">RirG_133980</name>
</gene>
<evidence type="ECO:0000259" key="5">
    <source>
        <dbReference type="Pfam" id="PF00656"/>
    </source>
</evidence>
<evidence type="ECO:0000256" key="1">
    <source>
        <dbReference type="ARBA" id="ARBA00009005"/>
    </source>
</evidence>
<feature type="compositionally biased region" description="Polar residues" evidence="4">
    <location>
        <begin position="8"/>
        <end position="22"/>
    </location>
</feature>
<keyword evidence="3" id="KW-0788">Thiol protease</keyword>
<keyword evidence="3" id="KW-0378">Hydrolase</keyword>
<dbReference type="GO" id="GO:0005737">
    <property type="term" value="C:cytoplasm"/>
    <property type="evidence" value="ECO:0007669"/>
    <property type="project" value="TreeGrafter"/>
</dbReference>
<evidence type="ECO:0000256" key="3">
    <source>
        <dbReference type="ARBA" id="ARBA00022807"/>
    </source>
</evidence>
<feature type="region of interest" description="Disordered" evidence="4">
    <location>
        <begin position="1"/>
        <end position="219"/>
    </location>
</feature>
<dbReference type="SUPFAM" id="SSF52129">
    <property type="entry name" value="Caspase-like"/>
    <property type="match status" value="1"/>
</dbReference>
<keyword evidence="7" id="KW-1185">Reference proteome</keyword>
<organism evidence="6 7">
    <name type="scientific">Rhizophagus irregularis (strain DAOM 197198w)</name>
    <name type="common">Glomus intraradices</name>
    <dbReference type="NCBI Taxonomy" id="1432141"/>
    <lineage>
        <taxon>Eukaryota</taxon>
        <taxon>Fungi</taxon>
        <taxon>Fungi incertae sedis</taxon>
        <taxon>Mucoromycota</taxon>
        <taxon>Glomeromycotina</taxon>
        <taxon>Glomeromycetes</taxon>
        <taxon>Glomerales</taxon>
        <taxon>Glomeraceae</taxon>
        <taxon>Rhizophagus</taxon>
    </lineage>
</organism>
<dbReference type="InterPro" id="IPR050452">
    <property type="entry name" value="Metacaspase"/>
</dbReference>
<evidence type="ECO:0000313" key="6">
    <source>
        <dbReference type="EMBL" id="EXX65368.1"/>
    </source>
</evidence>
<dbReference type="OMA" id="QDNQRGY"/>
<dbReference type="PANTHER" id="PTHR48104:SF30">
    <property type="entry name" value="METACASPASE-1"/>
    <property type="match status" value="1"/>
</dbReference>
<dbReference type="GO" id="GO:0006508">
    <property type="term" value="P:proteolysis"/>
    <property type="evidence" value="ECO:0007669"/>
    <property type="project" value="InterPro"/>
</dbReference>
<dbReference type="HOGENOM" id="CLU_029389_0_2_1"/>
<feature type="region of interest" description="Disordered" evidence="4">
    <location>
        <begin position="235"/>
        <end position="263"/>
    </location>
</feature>
<dbReference type="GO" id="GO:0006915">
    <property type="term" value="P:apoptotic process"/>
    <property type="evidence" value="ECO:0007669"/>
    <property type="project" value="UniProtKB-KW"/>
</dbReference>
<dbReference type="Gene3D" id="3.40.50.12660">
    <property type="match status" value="1"/>
</dbReference>
<evidence type="ECO:0000256" key="4">
    <source>
        <dbReference type="SAM" id="MobiDB-lite"/>
    </source>
</evidence>
<keyword evidence="3" id="KW-0645">Protease</keyword>
<feature type="domain" description="Peptidase C14 caspase" evidence="5">
    <location>
        <begin position="269"/>
        <end position="557"/>
    </location>
</feature>
<evidence type="ECO:0000313" key="7">
    <source>
        <dbReference type="Proteomes" id="UP000022910"/>
    </source>
</evidence>
<feature type="compositionally biased region" description="Pro residues" evidence="4">
    <location>
        <begin position="250"/>
        <end position="263"/>
    </location>
</feature>
<dbReference type="Pfam" id="PF00656">
    <property type="entry name" value="Peptidase_C14"/>
    <property type="match status" value="1"/>
</dbReference>
<evidence type="ECO:0000256" key="2">
    <source>
        <dbReference type="ARBA" id="ARBA00022703"/>
    </source>
</evidence>
<name>A0A015MEY0_RHIIW</name>
<dbReference type="EMBL" id="JEMT01022356">
    <property type="protein sequence ID" value="EXX65368.1"/>
    <property type="molecule type" value="Genomic_DNA"/>
</dbReference>
<sequence>MSYPGQKYNEQYSNAGHSGLTSQPPPAPYYQQQNYPPHYSPPQDGYRPPGHSGYGVYVPPPGPPPSQGSYGFPPGPPPSQGSYPPPSGPPPSQGSYPPPSGPPPSQGSYPPPSGPPPSQGSYPPPSGPPPSQGSYPPPSGPPPSQGSYPPPSGPPPSQGSYPPPSGPPPSQGNYPPPPGPPPSRDGYAPPPYPPPQSSYASYPSTQAHYPSPTNPPQKVEKTFTHTEVKYELSYERPPLPPRNQQYQPLPGTPPQLPIRGYAPPPVTGRRRALLIGINYFGTPFELKGCINDVANVKSFLIELYNFREADMVILTDDQSDPKKIPNRENILSAMRWLVHDARPNDSFFFHFSGHGGQAQDLDGDEDDGYDETIMPSDFQKNGQIIDDIMHDIMVKPLPRGVRLTAIFDSCHSGTALDLPFIYSTQGKVKEANLLSEGSNAIKNAGMSYLRGDIGGIKTSLISFGKKATSGKSISEKNKRNKSSLADVISLSGCKDGQTSADAKNEMGQDTGAMSYALIKTLRDYRNKNVDISYQQMLNSVRVILSNKYSQKPQLSASHEMEMNSLFII</sequence>
<dbReference type="InterPro" id="IPR029030">
    <property type="entry name" value="Caspase-like_dom_sf"/>
</dbReference>
<dbReference type="PANTHER" id="PTHR48104">
    <property type="entry name" value="METACASPASE-4"/>
    <property type="match status" value="1"/>
</dbReference>
<comment type="caution">
    <text evidence="6">The sequence shown here is derived from an EMBL/GenBank/DDBJ whole genome shotgun (WGS) entry which is preliminary data.</text>
</comment>
<keyword evidence="2" id="KW-0053">Apoptosis</keyword>
<dbReference type="Proteomes" id="UP000022910">
    <property type="component" value="Unassembled WGS sequence"/>
</dbReference>
<feature type="compositionally biased region" description="Low complexity" evidence="4">
    <location>
        <begin position="29"/>
        <end position="57"/>
    </location>
</feature>
<comment type="similarity">
    <text evidence="1">Belongs to the peptidase C14B family.</text>
</comment>
<dbReference type="InterPro" id="IPR011600">
    <property type="entry name" value="Pept_C14_caspase"/>
</dbReference>
<dbReference type="GO" id="GO:0004197">
    <property type="term" value="F:cysteine-type endopeptidase activity"/>
    <property type="evidence" value="ECO:0007669"/>
    <property type="project" value="InterPro"/>
</dbReference>
<protein>
    <submittedName>
        <fullName evidence="6">Mca1p</fullName>
    </submittedName>
</protein>
<proteinExistence type="inferred from homology"/>
<reference evidence="6 7" key="1">
    <citation type="submission" date="2014-02" db="EMBL/GenBank/DDBJ databases">
        <title>Single nucleus genome sequencing reveals high similarity among nuclei of an endomycorrhizal fungus.</title>
        <authorList>
            <person name="Lin K."/>
            <person name="Geurts R."/>
            <person name="Zhang Z."/>
            <person name="Limpens E."/>
            <person name="Saunders D.G."/>
            <person name="Mu D."/>
            <person name="Pang E."/>
            <person name="Cao H."/>
            <person name="Cha H."/>
            <person name="Lin T."/>
            <person name="Zhou Q."/>
            <person name="Shang Y."/>
            <person name="Li Y."/>
            <person name="Ivanov S."/>
            <person name="Sharma T."/>
            <person name="Velzen R.V."/>
            <person name="Ruijter N.D."/>
            <person name="Aanen D.K."/>
            <person name="Win J."/>
            <person name="Kamoun S."/>
            <person name="Bisseling T."/>
            <person name="Huang S."/>
        </authorList>
    </citation>
    <scope>NUCLEOTIDE SEQUENCE [LARGE SCALE GENOMIC DNA]</scope>
    <source>
        <strain evidence="7">DAOM197198w</strain>
    </source>
</reference>